<dbReference type="RefSeq" id="WP_011766175.1">
    <property type="nucleotide sequence ID" value="NC_008702.1"/>
</dbReference>
<reference evidence="2 3" key="1">
    <citation type="journal article" date="2006" name="Nat. Biotechnol.">
        <title>Complete genome of the mutualistic, N2-fixing grass endophyte Azoarcus sp. strain BH72.</title>
        <authorList>
            <person name="Krause A."/>
            <person name="Ramakumar A."/>
            <person name="Bartels D."/>
            <person name="Battistoni F."/>
            <person name="Bekel T."/>
            <person name="Boch J."/>
            <person name="Boehm M."/>
            <person name="Friedrich F."/>
            <person name="Hurek T."/>
            <person name="Krause L."/>
            <person name="Linke B."/>
            <person name="McHardy A.C."/>
            <person name="Sarkar A."/>
            <person name="Schneiker S."/>
            <person name="Syed A.A."/>
            <person name="Thauer R."/>
            <person name="Vorhoelter F.-J."/>
            <person name="Weidner S."/>
            <person name="Puehler A."/>
            <person name="Reinhold-Hurek B."/>
            <person name="Kaiser O."/>
            <person name="Goesmann A."/>
        </authorList>
    </citation>
    <scope>NUCLEOTIDE SEQUENCE [LARGE SCALE GENOMIC DNA]</scope>
    <source>
        <strain evidence="2 3">BH72</strain>
    </source>
</reference>
<proteinExistence type="predicted"/>
<dbReference type="KEGG" id="azo:azo2445"/>
<evidence type="ECO:0000313" key="3">
    <source>
        <dbReference type="Proteomes" id="UP000002588"/>
    </source>
</evidence>
<dbReference type="InterPro" id="IPR012675">
    <property type="entry name" value="Beta-grasp_dom_sf"/>
</dbReference>
<dbReference type="EMBL" id="AM406670">
    <property type="protein sequence ID" value="CAL95062.1"/>
    <property type="molecule type" value="Genomic_DNA"/>
</dbReference>
<evidence type="ECO:0000313" key="2">
    <source>
        <dbReference type="EMBL" id="CAL95062.1"/>
    </source>
</evidence>
<dbReference type="Gene3D" id="3.10.20.30">
    <property type="match status" value="1"/>
</dbReference>
<dbReference type="Proteomes" id="UP000002588">
    <property type="component" value="Chromosome"/>
</dbReference>
<accession>A1K8A7</accession>
<dbReference type="InterPro" id="IPR001041">
    <property type="entry name" value="2Fe-2S_ferredoxin-type"/>
</dbReference>
<feature type="domain" description="2Fe-2S ferredoxin-type" evidence="1">
    <location>
        <begin position="3"/>
        <end position="96"/>
    </location>
</feature>
<dbReference type="Pfam" id="PF00111">
    <property type="entry name" value="Fer2"/>
    <property type="match status" value="1"/>
</dbReference>
<dbReference type="SUPFAM" id="SSF54292">
    <property type="entry name" value="2Fe-2S ferredoxin-like"/>
    <property type="match status" value="1"/>
</dbReference>
<keyword evidence="3" id="KW-1185">Reference proteome</keyword>
<dbReference type="PROSITE" id="PS00197">
    <property type="entry name" value="2FE2S_FER_1"/>
    <property type="match status" value="1"/>
</dbReference>
<dbReference type="KEGG" id="aoa:dqs_2589"/>
<organism evidence="2 3">
    <name type="scientific">Azoarcus sp. (strain BH72)</name>
    <dbReference type="NCBI Taxonomy" id="418699"/>
    <lineage>
        <taxon>Bacteria</taxon>
        <taxon>Pseudomonadati</taxon>
        <taxon>Pseudomonadota</taxon>
        <taxon>Betaproteobacteria</taxon>
        <taxon>Rhodocyclales</taxon>
        <taxon>Zoogloeaceae</taxon>
        <taxon>Azoarcus</taxon>
    </lineage>
</organism>
<dbReference type="STRING" id="62928.azo2445"/>
<evidence type="ECO:0000259" key="1">
    <source>
        <dbReference type="PROSITE" id="PS51085"/>
    </source>
</evidence>
<dbReference type="PROSITE" id="PS51085">
    <property type="entry name" value="2FE2S_FER_2"/>
    <property type="match status" value="1"/>
</dbReference>
<dbReference type="AlphaFoldDB" id="A1K8A7"/>
<dbReference type="HOGENOM" id="CLU_082632_4_0_4"/>
<dbReference type="InterPro" id="IPR006058">
    <property type="entry name" value="2Fe2S_fd_BS"/>
</dbReference>
<dbReference type="GO" id="GO:0051537">
    <property type="term" value="F:2 iron, 2 sulfur cluster binding"/>
    <property type="evidence" value="ECO:0007669"/>
    <property type="project" value="InterPro"/>
</dbReference>
<dbReference type="CDD" id="cd00207">
    <property type="entry name" value="fer2"/>
    <property type="match status" value="1"/>
</dbReference>
<protein>
    <submittedName>
        <fullName evidence="2">Probable ferredoxin-like protein</fullName>
    </submittedName>
</protein>
<sequence length="105" mass="11365">MDKRYSVLIQDNGETFACDGRDNLLRAMEALGRRGIPVGCRGGGCGVCKVRVTAGDFETRKMSRACISEDEERAGVVLACRVFPASDLALQVVGKLNKAMCAPRR</sequence>
<name>A1K8A7_AZOSB</name>
<dbReference type="OrthoDB" id="9806195at2"/>
<dbReference type="eggNOG" id="COG1018">
    <property type="taxonomic scope" value="Bacteria"/>
</dbReference>
<gene>
    <name evidence="2" type="primary">poxG</name>
    <name evidence="2" type="ordered locus">azo2445</name>
</gene>
<dbReference type="InterPro" id="IPR036010">
    <property type="entry name" value="2Fe-2S_ferredoxin-like_sf"/>
</dbReference>